<organism evidence="2 3">
    <name type="scientific">Amanita muscaria (strain Koide BX008)</name>
    <dbReference type="NCBI Taxonomy" id="946122"/>
    <lineage>
        <taxon>Eukaryota</taxon>
        <taxon>Fungi</taxon>
        <taxon>Dikarya</taxon>
        <taxon>Basidiomycota</taxon>
        <taxon>Agaricomycotina</taxon>
        <taxon>Agaricomycetes</taxon>
        <taxon>Agaricomycetidae</taxon>
        <taxon>Agaricales</taxon>
        <taxon>Pluteineae</taxon>
        <taxon>Amanitaceae</taxon>
        <taxon>Amanita</taxon>
    </lineage>
</organism>
<dbReference type="EMBL" id="KN818292">
    <property type="protein sequence ID" value="KIL60832.1"/>
    <property type="molecule type" value="Genomic_DNA"/>
</dbReference>
<dbReference type="STRING" id="946122.A0A0C2WH75"/>
<feature type="region of interest" description="Disordered" evidence="1">
    <location>
        <begin position="1"/>
        <end position="22"/>
    </location>
</feature>
<dbReference type="Proteomes" id="UP000054549">
    <property type="component" value="Unassembled WGS sequence"/>
</dbReference>
<dbReference type="OrthoDB" id="2158839at2759"/>
<accession>A0A0C2WH75</accession>
<dbReference type="InParanoid" id="A0A0C2WH75"/>
<evidence type="ECO:0000256" key="1">
    <source>
        <dbReference type="SAM" id="MobiDB-lite"/>
    </source>
</evidence>
<dbReference type="AlphaFoldDB" id="A0A0C2WH75"/>
<gene>
    <name evidence="2" type="ORF">M378DRAFT_52478</name>
</gene>
<sequence>RASKRLRSSQDFQQGAEGKRPRSACTICLGRKAHDPKKCFSKTLWDNSKAHCSRNKAGYLVNPQGFVLCTSWNQMQGCEDDRHPARHECSGCGEKTHGAQTCPRTQVPQS</sequence>
<feature type="non-terminal residue" evidence="2">
    <location>
        <position position="110"/>
    </location>
</feature>
<feature type="non-terminal residue" evidence="2">
    <location>
        <position position="1"/>
    </location>
</feature>
<name>A0A0C2WH75_AMAMK</name>
<proteinExistence type="predicted"/>
<evidence type="ECO:0000313" key="2">
    <source>
        <dbReference type="EMBL" id="KIL60832.1"/>
    </source>
</evidence>
<reference evidence="2 3" key="1">
    <citation type="submission" date="2014-04" db="EMBL/GenBank/DDBJ databases">
        <title>Evolutionary Origins and Diversification of the Mycorrhizal Mutualists.</title>
        <authorList>
            <consortium name="DOE Joint Genome Institute"/>
            <consortium name="Mycorrhizal Genomics Consortium"/>
            <person name="Kohler A."/>
            <person name="Kuo A."/>
            <person name="Nagy L.G."/>
            <person name="Floudas D."/>
            <person name="Copeland A."/>
            <person name="Barry K.W."/>
            <person name="Cichocki N."/>
            <person name="Veneault-Fourrey C."/>
            <person name="LaButti K."/>
            <person name="Lindquist E.A."/>
            <person name="Lipzen A."/>
            <person name="Lundell T."/>
            <person name="Morin E."/>
            <person name="Murat C."/>
            <person name="Riley R."/>
            <person name="Ohm R."/>
            <person name="Sun H."/>
            <person name="Tunlid A."/>
            <person name="Henrissat B."/>
            <person name="Grigoriev I.V."/>
            <person name="Hibbett D.S."/>
            <person name="Martin F."/>
        </authorList>
    </citation>
    <scope>NUCLEOTIDE SEQUENCE [LARGE SCALE GENOMIC DNA]</scope>
    <source>
        <strain evidence="2 3">Koide BX008</strain>
    </source>
</reference>
<keyword evidence="3" id="KW-1185">Reference proteome</keyword>
<protein>
    <submittedName>
        <fullName evidence="2">Uncharacterized protein</fullName>
    </submittedName>
</protein>
<evidence type="ECO:0000313" key="3">
    <source>
        <dbReference type="Proteomes" id="UP000054549"/>
    </source>
</evidence>
<dbReference type="HOGENOM" id="CLU_131643_0_0_1"/>